<accession>A0A5J4ZDH2</accession>
<feature type="region of interest" description="Disordered" evidence="1">
    <location>
        <begin position="1"/>
        <end position="60"/>
    </location>
</feature>
<sequence length="288" mass="31590">MSCDFDGPFLRCFKPKPPKSKSSTTSPQKEKPPPPPPPKPSHPLENKEPSKSRKKLDFHASSSLSRTSRFDAHFSAMVELVVGEPSTSTVETIFRSGWAHDVGHTIEKVLKVNHCEEVVNKFEEYRKLVMSKAKQNHIASKRMKRVMVDGNELLRFRGAAITCSLGFNGVSSICSKKCCGVCRVVGASNTLFNNGGSMSFCEKSWNAHEKVTKECVVNGMSARKAIIICRVIAGCVVNYGQDGIVEGEERGFDSVVASNGDESNGFEELVVLNSRAILPCFVVIYSVP</sequence>
<dbReference type="AlphaFoldDB" id="A0A5J4ZDH2"/>
<dbReference type="OrthoDB" id="9514740at2759"/>
<reference evidence="2 3" key="1">
    <citation type="submission" date="2019-09" db="EMBL/GenBank/DDBJ databases">
        <title>A chromosome-level genome assembly of the Chinese tupelo Nyssa sinensis.</title>
        <authorList>
            <person name="Yang X."/>
            <person name="Kang M."/>
            <person name="Yang Y."/>
            <person name="Xiong H."/>
            <person name="Wang M."/>
            <person name="Zhang Z."/>
            <person name="Wang Z."/>
            <person name="Wu H."/>
            <person name="Ma T."/>
            <person name="Liu J."/>
            <person name="Xi Z."/>
        </authorList>
    </citation>
    <scope>NUCLEOTIDE SEQUENCE [LARGE SCALE GENOMIC DNA]</scope>
    <source>
        <strain evidence="2">J267</strain>
        <tissue evidence="2">Leaf</tissue>
    </source>
</reference>
<evidence type="ECO:0000313" key="3">
    <source>
        <dbReference type="Proteomes" id="UP000325577"/>
    </source>
</evidence>
<protein>
    <recommendedName>
        <fullName evidence="4">PARP catalytic domain-containing protein</fullName>
    </recommendedName>
</protein>
<evidence type="ECO:0008006" key="4">
    <source>
        <dbReference type="Google" id="ProtNLM"/>
    </source>
</evidence>
<keyword evidence="3" id="KW-1185">Reference proteome</keyword>
<gene>
    <name evidence="2" type="ORF">F0562_016974</name>
</gene>
<dbReference type="SUPFAM" id="SSF56399">
    <property type="entry name" value="ADP-ribosylation"/>
    <property type="match status" value="1"/>
</dbReference>
<proteinExistence type="predicted"/>
<dbReference type="Gene3D" id="3.90.228.10">
    <property type="match status" value="1"/>
</dbReference>
<name>A0A5J4ZDH2_9ASTE</name>
<organism evidence="2 3">
    <name type="scientific">Nyssa sinensis</name>
    <dbReference type="NCBI Taxonomy" id="561372"/>
    <lineage>
        <taxon>Eukaryota</taxon>
        <taxon>Viridiplantae</taxon>
        <taxon>Streptophyta</taxon>
        <taxon>Embryophyta</taxon>
        <taxon>Tracheophyta</taxon>
        <taxon>Spermatophyta</taxon>
        <taxon>Magnoliopsida</taxon>
        <taxon>eudicotyledons</taxon>
        <taxon>Gunneridae</taxon>
        <taxon>Pentapetalae</taxon>
        <taxon>asterids</taxon>
        <taxon>Cornales</taxon>
        <taxon>Nyssaceae</taxon>
        <taxon>Nyssa</taxon>
    </lineage>
</organism>
<dbReference type="PANTHER" id="PTHR31681">
    <property type="entry name" value="C2H2-LIKE ZINC FINGER PROTEIN"/>
    <property type="match status" value="1"/>
</dbReference>
<dbReference type="PANTHER" id="PTHR31681:SF51">
    <property type="entry name" value="PARP CATALYTIC DOMAIN-CONTAINING PROTEIN"/>
    <property type="match status" value="1"/>
</dbReference>
<dbReference type="Proteomes" id="UP000325577">
    <property type="component" value="Linkage Group LG8"/>
</dbReference>
<feature type="compositionally biased region" description="Basic and acidic residues" evidence="1">
    <location>
        <begin position="42"/>
        <end position="58"/>
    </location>
</feature>
<dbReference type="EMBL" id="CM018051">
    <property type="protein sequence ID" value="KAA8516520.1"/>
    <property type="molecule type" value="Genomic_DNA"/>
</dbReference>
<evidence type="ECO:0000256" key="1">
    <source>
        <dbReference type="SAM" id="MobiDB-lite"/>
    </source>
</evidence>
<evidence type="ECO:0000313" key="2">
    <source>
        <dbReference type="EMBL" id="KAA8516520.1"/>
    </source>
</evidence>